<dbReference type="InterPro" id="IPR049278">
    <property type="entry name" value="MS_channel_C"/>
</dbReference>
<feature type="transmembrane region" description="Helical" evidence="7">
    <location>
        <begin position="6"/>
        <end position="28"/>
    </location>
</feature>
<dbReference type="InterPro" id="IPR006685">
    <property type="entry name" value="MscS_channel_2nd"/>
</dbReference>
<evidence type="ECO:0000256" key="3">
    <source>
        <dbReference type="ARBA" id="ARBA00022475"/>
    </source>
</evidence>
<dbReference type="PATRIC" id="fig|388467.6.peg.1889"/>
<dbReference type="PRINTS" id="PR00103">
    <property type="entry name" value="CAMPKINASE"/>
</dbReference>
<dbReference type="CDD" id="cd00038">
    <property type="entry name" value="CAP_ED"/>
    <property type="match status" value="1"/>
</dbReference>
<dbReference type="InterPro" id="IPR010920">
    <property type="entry name" value="LSM_dom_sf"/>
</dbReference>
<keyword evidence="10" id="KW-1185">Reference proteome</keyword>
<dbReference type="Gene3D" id="1.10.287.1260">
    <property type="match status" value="1"/>
</dbReference>
<comment type="subcellular location">
    <subcellularLocation>
        <location evidence="1">Cell membrane</location>
        <topology evidence="1">Multi-pass membrane protein</topology>
    </subcellularLocation>
</comment>
<dbReference type="InterPro" id="IPR000595">
    <property type="entry name" value="cNMP-bd_dom"/>
</dbReference>
<dbReference type="SUPFAM" id="SSF51206">
    <property type="entry name" value="cAMP-binding domain-like"/>
    <property type="match status" value="1"/>
</dbReference>
<dbReference type="SUPFAM" id="SSF50182">
    <property type="entry name" value="Sm-like ribonucleoproteins"/>
    <property type="match status" value="1"/>
</dbReference>
<evidence type="ECO:0000256" key="1">
    <source>
        <dbReference type="ARBA" id="ARBA00004651"/>
    </source>
</evidence>
<dbReference type="InterPro" id="IPR014710">
    <property type="entry name" value="RmlC-like_jellyroll"/>
</dbReference>
<dbReference type="EMBL" id="CM002803">
    <property type="protein sequence ID" value="KEI66920.1"/>
    <property type="molecule type" value="Genomic_DNA"/>
</dbReference>
<evidence type="ECO:0000256" key="4">
    <source>
        <dbReference type="ARBA" id="ARBA00022692"/>
    </source>
</evidence>
<dbReference type="SUPFAM" id="SSF82689">
    <property type="entry name" value="Mechanosensitive channel protein MscS (YggB), C-terminal domain"/>
    <property type="match status" value="1"/>
</dbReference>
<name>A0A073CSB8_PLAA1</name>
<accession>A0A073CSB8</accession>
<dbReference type="PANTHER" id="PTHR30221">
    <property type="entry name" value="SMALL-CONDUCTANCE MECHANOSENSITIVE CHANNEL"/>
    <property type="match status" value="1"/>
</dbReference>
<dbReference type="PANTHER" id="PTHR30221:SF1">
    <property type="entry name" value="SMALL-CONDUCTANCE MECHANOSENSITIVE CHANNEL"/>
    <property type="match status" value="1"/>
</dbReference>
<evidence type="ECO:0000256" key="5">
    <source>
        <dbReference type="ARBA" id="ARBA00022989"/>
    </source>
</evidence>
<dbReference type="InterPro" id="IPR045275">
    <property type="entry name" value="MscS_archaea/bacteria_type"/>
</dbReference>
<dbReference type="PROSITE" id="PS50042">
    <property type="entry name" value="CNMP_BINDING_3"/>
    <property type="match status" value="1"/>
</dbReference>
<feature type="transmembrane region" description="Helical" evidence="7">
    <location>
        <begin position="48"/>
        <end position="67"/>
    </location>
</feature>
<keyword evidence="4 7" id="KW-0812">Transmembrane</keyword>
<dbReference type="Pfam" id="PF00924">
    <property type="entry name" value="MS_channel_2nd"/>
    <property type="match status" value="1"/>
</dbReference>
<organism evidence="9 10">
    <name type="scientific">Planktothrix agardhii (strain NIVA-CYA 126/8)</name>
    <dbReference type="NCBI Taxonomy" id="388467"/>
    <lineage>
        <taxon>Bacteria</taxon>
        <taxon>Bacillati</taxon>
        <taxon>Cyanobacteriota</taxon>
        <taxon>Cyanophyceae</taxon>
        <taxon>Oscillatoriophycideae</taxon>
        <taxon>Oscillatoriales</taxon>
        <taxon>Microcoleaceae</taxon>
        <taxon>Planktothrix</taxon>
    </lineage>
</organism>
<dbReference type="GO" id="GO:0005886">
    <property type="term" value="C:plasma membrane"/>
    <property type="evidence" value="ECO:0007669"/>
    <property type="project" value="UniProtKB-SubCell"/>
</dbReference>
<proteinExistence type="inferred from homology"/>
<reference evidence="9 10" key="1">
    <citation type="journal article" date="2014" name="Appl. Environ. Microbiol.">
        <title>Elucidation of insertion elements encoded on plasmids and in vitro construction of shuttle vectors from the toxic cyanobacterium Planktothrix.</title>
        <authorList>
            <person name="Christiansen G."/>
            <person name="Goesmann A."/>
            <person name="Kurmayer R."/>
        </authorList>
    </citation>
    <scope>NUCLEOTIDE SEQUENCE [LARGE SCALE GENOMIC DNA]</scope>
    <source>
        <strain evidence="9 10">NIVA-CYA 126/8</strain>
    </source>
</reference>
<dbReference type="eggNOG" id="COG0668">
    <property type="taxonomic scope" value="Bacteria"/>
</dbReference>
<dbReference type="GeneID" id="77289539"/>
<evidence type="ECO:0000256" key="7">
    <source>
        <dbReference type="SAM" id="Phobius"/>
    </source>
</evidence>
<dbReference type="InterPro" id="IPR011066">
    <property type="entry name" value="MscS_channel_C_sf"/>
</dbReference>
<evidence type="ECO:0000313" key="9">
    <source>
        <dbReference type="EMBL" id="KEI66920.1"/>
    </source>
</evidence>
<feature type="domain" description="Cyclic nucleotide-binding" evidence="8">
    <location>
        <begin position="358"/>
        <end position="456"/>
    </location>
</feature>
<dbReference type="AlphaFoldDB" id="A0A073CSB8"/>
<dbReference type="Pfam" id="PF00027">
    <property type="entry name" value="cNMP_binding"/>
    <property type="match status" value="1"/>
</dbReference>
<dbReference type="Pfam" id="PF21082">
    <property type="entry name" value="MS_channel_3rd"/>
    <property type="match status" value="1"/>
</dbReference>
<gene>
    <name evidence="9" type="ORF">A19Y_1945</name>
</gene>
<dbReference type="InterPro" id="IPR023408">
    <property type="entry name" value="MscS_beta-dom_sf"/>
</dbReference>
<dbReference type="STRING" id="388467.A19Y_1945"/>
<dbReference type="Gene3D" id="2.30.30.60">
    <property type="match status" value="1"/>
</dbReference>
<dbReference type="HOGENOM" id="CLU_032479_3_0_3"/>
<evidence type="ECO:0000256" key="2">
    <source>
        <dbReference type="ARBA" id="ARBA00008017"/>
    </source>
</evidence>
<dbReference type="Gene3D" id="2.60.120.10">
    <property type="entry name" value="Jelly Rolls"/>
    <property type="match status" value="1"/>
</dbReference>
<protein>
    <recommendedName>
        <fullName evidence="8">Cyclic nucleotide-binding domain-containing protein</fullName>
    </recommendedName>
</protein>
<evidence type="ECO:0000259" key="8">
    <source>
        <dbReference type="PROSITE" id="PS50042"/>
    </source>
</evidence>
<dbReference type="SMART" id="SM00100">
    <property type="entry name" value="cNMP"/>
    <property type="match status" value="1"/>
</dbReference>
<evidence type="ECO:0000313" key="10">
    <source>
        <dbReference type="Proteomes" id="UP000027395"/>
    </source>
</evidence>
<dbReference type="Proteomes" id="UP000027395">
    <property type="component" value="Chromosome"/>
</dbReference>
<keyword evidence="3" id="KW-1003">Cell membrane</keyword>
<dbReference type="GO" id="GO:0008381">
    <property type="term" value="F:mechanosensitive monoatomic ion channel activity"/>
    <property type="evidence" value="ECO:0007669"/>
    <property type="project" value="InterPro"/>
</dbReference>
<feature type="transmembrane region" description="Helical" evidence="7">
    <location>
        <begin position="115"/>
        <end position="135"/>
    </location>
</feature>
<comment type="similarity">
    <text evidence="2">Belongs to the MscS (TC 1.A.23) family.</text>
</comment>
<evidence type="ECO:0000256" key="6">
    <source>
        <dbReference type="ARBA" id="ARBA00023136"/>
    </source>
</evidence>
<dbReference type="InterPro" id="IPR018490">
    <property type="entry name" value="cNMP-bd_dom_sf"/>
</dbReference>
<dbReference type="RefSeq" id="WP_042153912.1">
    <property type="nucleotide sequence ID" value="NZ_CM002803.1"/>
</dbReference>
<dbReference type="Gene3D" id="3.30.70.100">
    <property type="match status" value="1"/>
</dbReference>
<keyword evidence="6 7" id="KW-0472">Membrane</keyword>
<sequence>MNSTIIQSNLFIWSITLAVGFPFLIIVLGEIIHRLKKRGKPLATTLQVVRNLVLPVLVFLLFMQYVLKLDHNSNLIRTVQTLLWIFVIHAALSLLNVILFEQAEADTWRARFPKLLIDLSRLFLILVGTAIALSSVWNADLAGLATALGVSSIVIALALQDTLGSIMSGIALLFERPFTVGDWLKVGDTVGQVIDINWRAVRLQTFDREMIVIPHKVISGETIHNFSQPLRLHAERIQIGFSYNDPPNLAKQVLKSTALSTQGILSEPEPQIFTLSYDDSSVTYEVKFFIENYSELEKIRDRFMTRIWYAAQRNNLKIPFPIRTLYHVRGSNSPGEDPSKKFAESLQSIPVFVPLKKEQTNLDNLSQGVMLHHFGTGEKVIQQGYPGNDLYIIISGKALLTIPDAWGTECEVLSLKAGEFFGEMALFSGEPSTVSVTAIEDLEVMIFSSIVVNQMIERQPSFAREIGQILEVRRKAIQAVKQSSV</sequence>
<keyword evidence="5 7" id="KW-1133">Transmembrane helix</keyword>
<dbReference type="eggNOG" id="COG0664">
    <property type="taxonomic scope" value="Bacteria"/>
</dbReference>
<feature type="transmembrane region" description="Helical" evidence="7">
    <location>
        <begin position="82"/>
        <end position="103"/>
    </location>
</feature>